<organism evidence="1">
    <name type="scientific">Arundo donax</name>
    <name type="common">Giant reed</name>
    <name type="synonym">Donax arundinaceus</name>
    <dbReference type="NCBI Taxonomy" id="35708"/>
    <lineage>
        <taxon>Eukaryota</taxon>
        <taxon>Viridiplantae</taxon>
        <taxon>Streptophyta</taxon>
        <taxon>Embryophyta</taxon>
        <taxon>Tracheophyta</taxon>
        <taxon>Spermatophyta</taxon>
        <taxon>Magnoliopsida</taxon>
        <taxon>Liliopsida</taxon>
        <taxon>Poales</taxon>
        <taxon>Poaceae</taxon>
        <taxon>PACMAD clade</taxon>
        <taxon>Arundinoideae</taxon>
        <taxon>Arundineae</taxon>
        <taxon>Arundo</taxon>
    </lineage>
</organism>
<accession>A0A0A9AAR6</accession>
<protein>
    <submittedName>
        <fullName evidence="1">Uncharacterized protein</fullName>
    </submittedName>
</protein>
<proteinExistence type="predicted"/>
<dbReference type="EMBL" id="GBRH01249734">
    <property type="protein sequence ID" value="JAD48161.1"/>
    <property type="molecule type" value="Transcribed_RNA"/>
</dbReference>
<sequence>MLVGCRTVPYICWNHYTVVHMLNRSCTSFLCLRGPECEKFI</sequence>
<reference evidence="1" key="2">
    <citation type="journal article" date="2015" name="Data Brief">
        <title>Shoot transcriptome of the giant reed, Arundo donax.</title>
        <authorList>
            <person name="Barrero R.A."/>
            <person name="Guerrero F.D."/>
            <person name="Moolhuijzen P."/>
            <person name="Goolsby J.A."/>
            <person name="Tidwell J."/>
            <person name="Bellgard S.E."/>
            <person name="Bellgard M.I."/>
        </authorList>
    </citation>
    <scope>NUCLEOTIDE SEQUENCE</scope>
    <source>
        <tissue evidence="1">Shoot tissue taken approximately 20 cm above the soil surface</tissue>
    </source>
</reference>
<dbReference type="AlphaFoldDB" id="A0A0A9AAR6"/>
<evidence type="ECO:0000313" key="1">
    <source>
        <dbReference type="EMBL" id="JAD48161.1"/>
    </source>
</evidence>
<reference evidence="1" key="1">
    <citation type="submission" date="2014-09" db="EMBL/GenBank/DDBJ databases">
        <authorList>
            <person name="Magalhaes I.L.F."/>
            <person name="Oliveira U."/>
            <person name="Santos F.R."/>
            <person name="Vidigal T.H.D.A."/>
            <person name="Brescovit A.D."/>
            <person name="Santos A.J."/>
        </authorList>
    </citation>
    <scope>NUCLEOTIDE SEQUENCE</scope>
    <source>
        <tissue evidence="1">Shoot tissue taken approximately 20 cm above the soil surface</tissue>
    </source>
</reference>
<name>A0A0A9AAR6_ARUDO</name>